<dbReference type="EMBL" id="RZGK01000005">
    <property type="protein sequence ID" value="KAF9699245.1"/>
    <property type="molecule type" value="Genomic_DNA"/>
</dbReference>
<keyword evidence="3" id="KW-1185">Reference proteome</keyword>
<gene>
    <name evidence="2" type="ORF">EKO04_003162</name>
</gene>
<feature type="compositionally biased region" description="Basic residues" evidence="1">
    <location>
        <begin position="97"/>
        <end position="107"/>
    </location>
</feature>
<sequence>MSSFHDTHTRDRDRDRNTSSPPPLPRRTSFKRPRLFTSDDEDAGHDDYPYAGNHRPSRALIRREQPSQLERWGIWTDARKQERYDSAAEDNDEDRRAQRRSRPRTGTRVRFAAQVERERDNDEDEERAFRVRVAALARSRLRVSSPPPVRRPQVESDDEGRGGHFWSGELFRERKRCVSEDYEARERARSRSRERRRRERVWCGDEGDQDEAEVEAESWVRWRRMKRTRTEEWKPLVGWRRA</sequence>
<comment type="caution">
    <text evidence="2">The sequence shown here is derived from an EMBL/GenBank/DDBJ whole genome shotgun (WGS) entry which is preliminary data.</text>
</comment>
<dbReference type="Proteomes" id="UP000651452">
    <property type="component" value="Unassembled WGS sequence"/>
</dbReference>
<feature type="region of interest" description="Disordered" evidence="1">
    <location>
        <begin position="180"/>
        <end position="211"/>
    </location>
</feature>
<proteinExistence type="predicted"/>
<feature type="region of interest" description="Disordered" evidence="1">
    <location>
        <begin position="140"/>
        <end position="162"/>
    </location>
</feature>
<reference evidence="2" key="2">
    <citation type="submission" date="2020-09" db="EMBL/GenBank/DDBJ databases">
        <title>Reference genome assembly for Australian Ascochyta lentis isolate Al4.</title>
        <authorList>
            <person name="Lee R.C."/>
            <person name="Farfan-Caceres L.M."/>
            <person name="Debler J.W."/>
            <person name="Williams A.H."/>
            <person name="Henares B.M."/>
        </authorList>
    </citation>
    <scope>NUCLEOTIDE SEQUENCE</scope>
    <source>
        <strain evidence="2">Al4</strain>
    </source>
</reference>
<evidence type="ECO:0000313" key="2">
    <source>
        <dbReference type="EMBL" id="KAF9699245.1"/>
    </source>
</evidence>
<dbReference type="OrthoDB" id="3796623at2759"/>
<protein>
    <submittedName>
        <fullName evidence="2">Uncharacterized protein</fullName>
    </submittedName>
</protein>
<feature type="compositionally biased region" description="Basic and acidic residues" evidence="1">
    <location>
        <begin position="77"/>
        <end position="86"/>
    </location>
</feature>
<dbReference type="AlphaFoldDB" id="A0A8H7J9Z3"/>
<feature type="compositionally biased region" description="Basic and acidic residues" evidence="1">
    <location>
        <begin position="180"/>
        <end position="191"/>
    </location>
</feature>
<evidence type="ECO:0000313" key="3">
    <source>
        <dbReference type="Proteomes" id="UP000651452"/>
    </source>
</evidence>
<accession>A0A8H7J9Z3</accession>
<evidence type="ECO:0000256" key="1">
    <source>
        <dbReference type="SAM" id="MobiDB-lite"/>
    </source>
</evidence>
<feature type="compositionally biased region" description="Basic and acidic residues" evidence="1">
    <location>
        <begin position="1"/>
        <end position="17"/>
    </location>
</feature>
<organism evidence="2 3">
    <name type="scientific">Ascochyta lentis</name>
    <dbReference type="NCBI Taxonomy" id="205686"/>
    <lineage>
        <taxon>Eukaryota</taxon>
        <taxon>Fungi</taxon>
        <taxon>Dikarya</taxon>
        <taxon>Ascomycota</taxon>
        <taxon>Pezizomycotina</taxon>
        <taxon>Dothideomycetes</taxon>
        <taxon>Pleosporomycetidae</taxon>
        <taxon>Pleosporales</taxon>
        <taxon>Pleosporineae</taxon>
        <taxon>Didymellaceae</taxon>
        <taxon>Ascochyta</taxon>
    </lineage>
</organism>
<feature type="region of interest" description="Disordered" evidence="1">
    <location>
        <begin position="1"/>
        <end position="126"/>
    </location>
</feature>
<name>A0A8H7J9Z3_9PLEO</name>
<reference evidence="2" key="1">
    <citation type="submission" date="2018-12" db="EMBL/GenBank/DDBJ databases">
        <authorList>
            <person name="Syme R.A."/>
            <person name="Farfan-Caceres L."/>
            <person name="Lichtenzveig J."/>
        </authorList>
    </citation>
    <scope>NUCLEOTIDE SEQUENCE</scope>
    <source>
        <strain evidence="2">Al4</strain>
    </source>
</reference>